<evidence type="ECO:0000256" key="2">
    <source>
        <dbReference type="ARBA" id="ARBA00022737"/>
    </source>
</evidence>
<dbReference type="InterPro" id="IPR015943">
    <property type="entry name" value="WD40/YVTN_repeat-like_dom_sf"/>
</dbReference>
<dbReference type="KEGG" id="mbr:MONBRDRAFT_31195"/>
<dbReference type="OMA" id="WNISQYA"/>
<dbReference type="Pfam" id="PF00400">
    <property type="entry name" value="WD40"/>
    <property type="match status" value="4"/>
</dbReference>
<dbReference type="InterPro" id="IPR011047">
    <property type="entry name" value="Quinoprotein_ADH-like_sf"/>
</dbReference>
<evidence type="ECO:0000313" key="5">
    <source>
        <dbReference type="EMBL" id="EDQ91745.1"/>
    </source>
</evidence>
<evidence type="ECO:0000256" key="1">
    <source>
        <dbReference type="ARBA" id="ARBA00022574"/>
    </source>
</evidence>
<dbReference type="AlphaFoldDB" id="A9USA1"/>
<dbReference type="SUPFAM" id="SSF50978">
    <property type="entry name" value="WD40 repeat-like"/>
    <property type="match status" value="1"/>
</dbReference>
<dbReference type="Proteomes" id="UP000001357">
    <property type="component" value="Unassembled WGS sequence"/>
</dbReference>
<gene>
    <name evidence="5" type="ORF">MONBRDRAFT_31195</name>
</gene>
<dbReference type="SMART" id="SM00320">
    <property type="entry name" value="WD40"/>
    <property type="match status" value="11"/>
</dbReference>
<dbReference type="GeneID" id="5888810"/>
<sequence>MAEEFDELDRRSSIRQLSASARVVEDEQERQQLQRTRLEEAKAHRRPSVRAAIRDHFMARSTLRGLDVDGFVEALRPQMHHADADTYLRNLYEKMRVGTQLVSWVPIQLPAKIATLPQRSNIRAMSSGPKDRLYVLQENATLTIWNSSDSADTWTQKHVLPSAGSTGNTWVTDMVLLPTLGRIAVCAGERELWFYDMRTLEPHFALIHLADTPMKMVSFTDPESQDVTLVIGDHAGCLNAIQLPPFCLTCKAFKESQRQGKLQKTVLKLSIDKLRTPSEYYGNITYSRWQVHNDWVSGLTYLPWVRLLASTSNDEATGMVIGEVIEPVLLQPKSLAIDPDGPSAHLFPNGNALRRNAGETVFRINKGVKALAFSSRVNVVVTAGLDRVIRLWNPYVSLRPSGSLEGHNTPVLQLAVQEERDRLFSCSADREIRAWHLVDMTCLIALSHRRHAVPLEPSCMFWHVPSSSLMVGAETLCQLVIKASKDTGAHVQSHDCAVVCSVFSRRFGQLVTGDQNGQIKSWDAHSGAQIFEFDINEGDEGKSDLTHMVLDASDRRLVTAQANGSLRIWNYNNGQLLRTLDKGTSLEVMRVAYVTHGMLRTIVCGGWDRRLFVFKDSPEDDLSMAPNLPISARWPEAERHDDDIVTLAVLPPNLAAAASYNGEIIIWNLVSAAVVVRLATPINVQRRVSRRETAGNVLLDSMLENSTVTCISFIHNRPLKPGVARLVAGGTQGTVVFWSWLQGGRRISSFTTTRQKPTTVTSLDVSLDGETLAVGDADGWIRLYNLTGYAYAEHGGPDERPVSSRPVTFSTGLQDEGPDVLAHWKGHLQGITNLSFRVIETTEVVISCSKDGCVRLWDHEGSFIATLGDPEIYDAEEADQAAREEESRFAREMAELGIYDDDDTSAANDIESVWGSRPASRFASASPLDKSSYAFRQIRSETLYAPTSSRIKSAPTFQRLSAHGNGSWERHLNNVPYRPESGKVYMSLPYHHLDRVEGVGIRPTKKPGGASKSAQRFRPKLGSRSTSEQ</sequence>
<dbReference type="PROSITE" id="PS50082">
    <property type="entry name" value="WD_REPEATS_2"/>
    <property type="match status" value="5"/>
</dbReference>
<keyword evidence="2" id="KW-0677">Repeat</keyword>
<dbReference type="RefSeq" id="XP_001743031.1">
    <property type="nucleotide sequence ID" value="XM_001742979.1"/>
</dbReference>
<dbReference type="InterPro" id="IPR036322">
    <property type="entry name" value="WD40_repeat_dom_sf"/>
</dbReference>
<evidence type="ECO:0000256" key="3">
    <source>
        <dbReference type="PROSITE-ProRule" id="PRU00221"/>
    </source>
</evidence>
<dbReference type="Gene3D" id="2.130.10.10">
    <property type="entry name" value="YVTN repeat-like/Quinoprotein amine dehydrogenase"/>
    <property type="match status" value="4"/>
</dbReference>
<dbReference type="PROSITE" id="PS00678">
    <property type="entry name" value="WD_REPEATS_1"/>
    <property type="match status" value="1"/>
</dbReference>
<proteinExistence type="predicted"/>
<feature type="repeat" description="WD" evidence="3">
    <location>
        <begin position="557"/>
        <end position="579"/>
    </location>
</feature>
<dbReference type="InterPro" id="IPR051242">
    <property type="entry name" value="WD-EF-hand_domain"/>
</dbReference>
<dbReference type="InterPro" id="IPR019775">
    <property type="entry name" value="WD40_repeat_CS"/>
</dbReference>
<evidence type="ECO:0000313" key="6">
    <source>
        <dbReference type="Proteomes" id="UP000001357"/>
    </source>
</evidence>
<dbReference type="PANTHER" id="PTHR44324:SF4">
    <property type="entry name" value="WD40 REPEAT DOMAIN 95"/>
    <property type="match status" value="1"/>
</dbReference>
<dbReference type="EMBL" id="CH991544">
    <property type="protein sequence ID" value="EDQ91745.1"/>
    <property type="molecule type" value="Genomic_DNA"/>
</dbReference>
<feature type="repeat" description="WD" evidence="3">
    <location>
        <begin position="491"/>
        <end position="532"/>
    </location>
</feature>
<dbReference type="PANTHER" id="PTHR44324">
    <property type="entry name" value="WD40 REPEAT DOMAIN 95"/>
    <property type="match status" value="1"/>
</dbReference>
<keyword evidence="1 3" id="KW-0853">WD repeat</keyword>
<dbReference type="InterPro" id="IPR001680">
    <property type="entry name" value="WD40_rpt"/>
</dbReference>
<feature type="region of interest" description="Disordered" evidence="4">
    <location>
        <begin position="1000"/>
        <end position="1029"/>
    </location>
</feature>
<dbReference type="eggNOG" id="KOG0266">
    <property type="taxonomic scope" value="Eukaryota"/>
</dbReference>
<dbReference type="PROSITE" id="PS50294">
    <property type="entry name" value="WD_REPEATS_REGION"/>
    <property type="match status" value="1"/>
</dbReference>
<feature type="repeat" description="WD" evidence="3">
    <location>
        <begin position="404"/>
        <end position="437"/>
    </location>
</feature>
<accession>A9USA1</accession>
<protein>
    <submittedName>
        <fullName evidence="5">Uncharacterized protein</fullName>
    </submittedName>
</protein>
<keyword evidence="6" id="KW-1185">Reference proteome</keyword>
<dbReference type="InParanoid" id="A9USA1"/>
<dbReference type="SUPFAM" id="SSF50998">
    <property type="entry name" value="Quinoprotein alcohol dehydrogenase-like"/>
    <property type="match status" value="1"/>
</dbReference>
<feature type="repeat" description="WD" evidence="3">
    <location>
        <begin position="368"/>
        <end position="393"/>
    </location>
</feature>
<name>A9USA1_MONBE</name>
<feature type="repeat" description="WD" evidence="3">
    <location>
        <begin position="824"/>
        <end position="858"/>
    </location>
</feature>
<evidence type="ECO:0000256" key="4">
    <source>
        <dbReference type="SAM" id="MobiDB-lite"/>
    </source>
</evidence>
<organism evidence="5 6">
    <name type="scientific">Monosiga brevicollis</name>
    <name type="common">Choanoflagellate</name>
    <dbReference type="NCBI Taxonomy" id="81824"/>
    <lineage>
        <taxon>Eukaryota</taxon>
        <taxon>Choanoflagellata</taxon>
        <taxon>Craspedida</taxon>
        <taxon>Salpingoecidae</taxon>
        <taxon>Monosiga</taxon>
    </lineage>
</organism>
<dbReference type="STRING" id="81824.A9USA1"/>
<reference evidence="5 6" key="1">
    <citation type="journal article" date="2008" name="Nature">
        <title>The genome of the choanoflagellate Monosiga brevicollis and the origin of metazoans.</title>
        <authorList>
            <consortium name="JGI Sequencing"/>
            <person name="King N."/>
            <person name="Westbrook M.J."/>
            <person name="Young S.L."/>
            <person name="Kuo A."/>
            <person name="Abedin M."/>
            <person name="Chapman J."/>
            <person name="Fairclough S."/>
            <person name="Hellsten U."/>
            <person name="Isogai Y."/>
            <person name="Letunic I."/>
            <person name="Marr M."/>
            <person name="Pincus D."/>
            <person name="Putnam N."/>
            <person name="Rokas A."/>
            <person name="Wright K.J."/>
            <person name="Zuzow R."/>
            <person name="Dirks W."/>
            <person name="Good M."/>
            <person name="Goodstein D."/>
            <person name="Lemons D."/>
            <person name="Li W."/>
            <person name="Lyons J.B."/>
            <person name="Morris A."/>
            <person name="Nichols S."/>
            <person name="Richter D.J."/>
            <person name="Salamov A."/>
            <person name="Bork P."/>
            <person name="Lim W.A."/>
            <person name="Manning G."/>
            <person name="Miller W.T."/>
            <person name="McGinnis W."/>
            <person name="Shapiro H."/>
            <person name="Tjian R."/>
            <person name="Grigoriev I.V."/>
            <person name="Rokhsar D."/>
        </authorList>
    </citation>
    <scope>NUCLEOTIDE SEQUENCE [LARGE SCALE GENOMIC DNA]</scope>
    <source>
        <strain evidence="6">MX1 / ATCC 50154</strain>
    </source>
</reference>